<keyword evidence="5" id="KW-0238">DNA-binding</keyword>
<dbReference type="Pfam" id="PF04542">
    <property type="entry name" value="Sigma70_r2"/>
    <property type="match status" value="1"/>
</dbReference>
<dbReference type="PANTHER" id="PTHR43133:SF8">
    <property type="entry name" value="RNA POLYMERASE SIGMA FACTOR HI_1459-RELATED"/>
    <property type="match status" value="1"/>
</dbReference>
<dbReference type="InterPro" id="IPR007394">
    <property type="entry name" value="UPF0122"/>
</dbReference>
<evidence type="ECO:0000256" key="3">
    <source>
        <dbReference type="ARBA" id="ARBA00023015"/>
    </source>
</evidence>
<comment type="caution">
    <text evidence="9">The sequence shown here is derived from an EMBL/GenBank/DDBJ whole genome shotgun (WGS) entry which is preliminary data.</text>
</comment>
<evidence type="ECO:0000313" key="9">
    <source>
        <dbReference type="EMBL" id="KPH73441.1"/>
    </source>
</evidence>
<keyword evidence="10" id="KW-1185">Reference proteome</keyword>
<dbReference type="SUPFAM" id="SSF88946">
    <property type="entry name" value="Sigma2 domain of RNA polymerase sigma factors"/>
    <property type="match status" value="1"/>
</dbReference>
<dbReference type="EMBL" id="LGTK01000048">
    <property type="protein sequence ID" value="KPH73441.1"/>
    <property type="molecule type" value="Genomic_DNA"/>
</dbReference>
<evidence type="ECO:0000256" key="1">
    <source>
        <dbReference type="ARBA" id="ARBA00008720"/>
    </source>
</evidence>
<evidence type="ECO:0000259" key="8">
    <source>
        <dbReference type="Pfam" id="PF04542"/>
    </source>
</evidence>
<dbReference type="CDD" id="cd06171">
    <property type="entry name" value="Sigma70_r4"/>
    <property type="match status" value="1"/>
</dbReference>
<reference evidence="9 10" key="1">
    <citation type="submission" date="2015-07" db="EMBL/GenBank/DDBJ databases">
        <title>High-quality draft genome sequence of Oceanobacillus caeni HM6, a bacillus isolated from a human feces.</title>
        <authorList>
            <person name="Kumar J."/>
            <person name="Verma M.K."/>
            <person name="Pandey R."/>
            <person name="Bhambi M."/>
            <person name="Chauhan N."/>
        </authorList>
    </citation>
    <scope>NUCLEOTIDE SEQUENCE [LARGE SCALE GENOMIC DNA]</scope>
    <source>
        <strain evidence="9 10">HM6</strain>
    </source>
</reference>
<evidence type="ECO:0000256" key="7">
    <source>
        <dbReference type="ARBA" id="ARBA00024764"/>
    </source>
</evidence>
<dbReference type="NCBIfam" id="TIGR02937">
    <property type="entry name" value="sigma70-ECF"/>
    <property type="match status" value="1"/>
</dbReference>
<dbReference type="InterPro" id="IPR014284">
    <property type="entry name" value="RNA_pol_sigma-70_dom"/>
</dbReference>
<dbReference type="InterPro" id="IPR039425">
    <property type="entry name" value="RNA_pol_sigma-70-like"/>
</dbReference>
<evidence type="ECO:0000256" key="6">
    <source>
        <dbReference type="ARBA" id="ARBA00023163"/>
    </source>
</evidence>
<evidence type="ECO:0000256" key="5">
    <source>
        <dbReference type="ARBA" id="ARBA00023125"/>
    </source>
</evidence>
<dbReference type="InterPro" id="IPR013324">
    <property type="entry name" value="RNA_pol_sigma_r3/r4-like"/>
</dbReference>
<dbReference type="SUPFAM" id="SSF88659">
    <property type="entry name" value="Sigma3 and sigma4 domains of RNA polymerase sigma factors"/>
    <property type="match status" value="1"/>
</dbReference>
<proteinExistence type="inferred from homology"/>
<dbReference type="Proteomes" id="UP000037854">
    <property type="component" value="Unassembled WGS sequence"/>
</dbReference>
<dbReference type="InterPro" id="IPR007627">
    <property type="entry name" value="RNA_pol_sigma70_r2"/>
</dbReference>
<gene>
    <name evidence="9" type="ORF">AFL42_12655</name>
</gene>
<evidence type="ECO:0000256" key="4">
    <source>
        <dbReference type="ARBA" id="ARBA00023082"/>
    </source>
</evidence>
<comment type="similarity">
    <text evidence="2">Belongs to the sigma-70 factor family. ECF subfamily.</text>
</comment>
<keyword evidence="4" id="KW-0731">Sigma factor</keyword>
<dbReference type="Pfam" id="PF04297">
    <property type="entry name" value="UPF0122"/>
    <property type="match status" value="1"/>
</dbReference>
<evidence type="ECO:0000313" key="10">
    <source>
        <dbReference type="Proteomes" id="UP000037854"/>
    </source>
</evidence>
<comment type="similarity">
    <text evidence="1">Belongs to the UPF0122 family.</text>
</comment>
<dbReference type="InterPro" id="IPR013325">
    <property type="entry name" value="RNA_pol_sigma_r2"/>
</dbReference>
<dbReference type="Gene3D" id="1.10.10.10">
    <property type="entry name" value="Winged helix-like DNA-binding domain superfamily/Winged helix DNA-binding domain"/>
    <property type="match status" value="1"/>
</dbReference>
<name>A0ABR5MHI2_9BACI</name>
<dbReference type="Gene3D" id="1.10.1740.10">
    <property type="match status" value="1"/>
</dbReference>
<dbReference type="InterPro" id="IPR036388">
    <property type="entry name" value="WH-like_DNA-bd_sf"/>
</dbReference>
<organism evidence="9 10">
    <name type="scientific">Oceanobacillus caeni</name>
    <dbReference type="NCBI Taxonomy" id="405946"/>
    <lineage>
        <taxon>Bacteria</taxon>
        <taxon>Bacillati</taxon>
        <taxon>Bacillota</taxon>
        <taxon>Bacilli</taxon>
        <taxon>Bacillales</taxon>
        <taxon>Bacillaceae</taxon>
        <taxon>Oceanobacillus</taxon>
    </lineage>
</organism>
<comment type="function">
    <text evidence="7">Might take part in the signal recognition particle (SRP) pathway. This is inferred from the conservation of its genetic proximity to ftsY/ffh. May be a regulatory protein.</text>
</comment>
<keyword evidence="6" id="KW-0804">Transcription</keyword>
<evidence type="ECO:0000256" key="2">
    <source>
        <dbReference type="ARBA" id="ARBA00010641"/>
    </source>
</evidence>
<accession>A0ABR5MHI2</accession>
<feature type="domain" description="RNA polymerase sigma-70 region 2" evidence="8">
    <location>
        <begin position="12"/>
        <end position="77"/>
    </location>
</feature>
<sequence length="181" mass="21761">MKKNDDLFEDIFKQNEKRIYYHMHKLGIRDPYGDFYSEGMYAMWTAYQEYEPNKGPLATYFNYTIRNRLIDLIRKKTNDEDNEQNYVEKEILTAYDGNKYGDSKMPILDTSGMDMEDGDSWERVFSLLTEKQRKWVYFYIIRDMSLKEIAEQEHVSVEAVKDWGKQARKKLRAYFKDSDGI</sequence>
<keyword evidence="3" id="KW-0805">Transcription regulation</keyword>
<dbReference type="RefSeq" id="WP_240473261.1">
    <property type="nucleotide sequence ID" value="NZ_LGTK01000048.1"/>
</dbReference>
<protein>
    <recommendedName>
        <fullName evidence="8">RNA polymerase sigma-70 region 2 domain-containing protein</fullName>
    </recommendedName>
</protein>
<dbReference type="PANTHER" id="PTHR43133">
    <property type="entry name" value="RNA POLYMERASE ECF-TYPE SIGMA FACTO"/>
    <property type="match status" value="1"/>
</dbReference>